<keyword evidence="5 7" id="KW-1133">Transmembrane helix</keyword>
<keyword evidence="10" id="KW-1185">Reference proteome</keyword>
<feature type="transmembrane region" description="Helical" evidence="7">
    <location>
        <begin position="162"/>
        <end position="184"/>
    </location>
</feature>
<feature type="transmembrane region" description="Helical" evidence="7">
    <location>
        <begin position="98"/>
        <end position="116"/>
    </location>
</feature>
<feature type="domain" description="Major facilitator superfamily (MFS) profile" evidence="8">
    <location>
        <begin position="32"/>
        <end position="479"/>
    </location>
</feature>
<dbReference type="GO" id="GO:0022857">
    <property type="term" value="F:transmembrane transporter activity"/>
    <property type="evidence" value="ECO:0007669"/>
    <property type="project" value="InterPro"/>
</dbReference>
<feature type="transmembrane region" description="Helical" evidence="7">
    <location>
        <begin position="128"/>
        <end position="150"/>
    </location>
</feature>
<keyword evidence="3" id="KW-0813">Transport</keyword>
<keyword evidence="6 7" id="KW-0472">Membrane</keyword>
<organism evidence="9 10">
    <name type="scientific">Manduca sexta</name>
    <name type="common">Tobacco hawkmoth</name>
    <name type="synonym">Tobacco hornworm</name>
    <dbReference type="NCBI Taxonomy" id="7130"/>
    <lineage>
        <taxon>Eukaryota</taxon>
        <taxon>Metazoa</taxon>
        <taxon>Ecdysozoa</taxon>
        <taxon>Arthropoda</taxon>
        <taxon>Hexapoda</taxon>
        <taxon>Insecta</taxon>
        <taxon>Pterygota</taxon>
        <taxon>Neoptera</taxon>
        <taxon>Endopterygota</taxon>
        <taxon>Lepidoptera</taxon>
        <taxon>Glossata</taxon>
        <taxon>Ditrysia</taxon>
        <taxon>Bombycoidea</taxon>
        <taxon>Sphingidae</taxon>
        <taxon>Sphinginae</taxon>
        <taxon>Sphingini</taxon>
        <taxon>Manduca</taxon>
    </lineage>
</organism>
<feature type="transmembrane region" description="Helical" evidence="7">
    <location>
        <begin position="441"/>
        <end position="466"/>
    </location>
</feature>
<feature type="transmembrane region" description="Helical" evidence="7">
    <location>
        <begin position="69"/>
        <end position="86"/>
    </location>
</feature>
<dbReference type="GO" id="GO:0016020">
    <property type="term" value="C:membrane"/>
    <property type="evidence" value="ECO:0007669"/>
    <property type="project" value="UniProtKB-SubCell"/>
</dbReference>
<proteinExistence type="inferred from homology"/>
<evidence type="ECO:0000256" key="1">
    <source>
        <dbReference type="ARBA" id="ARBA00004141"/>
    </source>
</evidence>
<protein>
    <recommendedName>
        <fullName evidence="8">Major facilitator superfamily (MFS) profile domain-containing protein</fullName>
    </recommendedName>
</protein>
<evidence type="ECO:0000256" key="3">
    <source>
        <dbReference type="ARBA" id="ARBA00022448"/>
    </source>
</evidence>
<name>A0A922CRP9_MANSE</name>
<comment type="subcellular location">
    <subcellularLocation>
        <location evidence="1">Membrane</location>
        <topology evidence="1">Multi-pass membrane protein</topology>
    </subcellularLocation>
</comment>
<dbReference type="PANTHER" id="PTHR23511:SF38">
    <property type="entry name" value="SYNAPTIC VESICLE 2-RELATED PROTEIN-LIKE PROTEIN"/>
    <property type="match status" value="1"/>
</dbReference>
<evidence type="ECO:0000313" key="9">
    <source>
        <dbReference type="EMBL" id="KAG6457010.1"/>
    </source>
</evidence>
<feature type="transmembrane region" description="Helical" evidence="7">
    <location>
        <begin position="386"/>
        <end position="408"/>
    </location>
</feature>
<evidence type="ECO:0000313" key="10">
    <source>
        <dbReference type="Proteomes" id="UP000791440"/>
    </source>
</evidence>
<dbReference type="EMBL" id="JH668531">
    <property type="protein sequence ID" value="KAG6457010.1"/>
    <property type="molecule type" value="Genomic_DNA"/>
</dbReference>
<reference evidence="9" key="1">
    <citation type="journal article" date="2016" name="Insect Biochem. Mol. Biol.">
        <title>Multifaceted biological insights from a draft genome sequence of the tobacco hornworm moth, Manduca sexta.</title>
        <authorList>
            <person name="Kanost M.R."/>
            <person name="Arrese E.L."/>
            <person name="Cao X."/>
            <person name="Chen Y.R."/>
            <person name="Chellapilla S."/>
            <person name="Goldsmith M.R."/>
            <person name="Grosse-Wilde E."/>
            <person name="Heckel D.G."/>
            <person name="Herndon N."/>
            <person name="Jiang H."/>
            <person name="Papanicolaou A."/>
            <person name="Qu J."/>
            <person name="Soulages J.L."/>
            <person name="Vogel H."/>
            <person name="Walters J."/>
            <person name="Waterhouse R.M."/>
            <person name="Ahn S.J."/>
            <person name="Almeida F.C."/>
            <person name="An C."/>
            <person name="Aqrawi P."/>
            <person name="Bretschneider A."/>
            <person name="Bryant W.B."/>
            <person name="Bucks S."/>
            <person name="Chao H."/>
            <person name="Chevignon G."/>
            <person name="Christen J.M."/>
            <person name="Clarke D.F."/>
            <person name="Dittmer N.T."/>
            <person name="Ferguson L.C.F."/>
            <person name="Garavelou S."/>
            <person name="Gordon K.H.J."/>
            <person name="Gunaratna R.T."/>
            <person name="Han Y."/>
            <person name="Hauser F."/>
            <person name="He Y."/>
            <person name="Heidel-Fischer H."/>
            <person name="Hirsh A."/>
            <person name="Hu Y."/>
            <person name="Jiang H."/>
            <person name="Kalra D."/>
            <person name="Klinner C."/>
            <person name="Konig C."/>
            <person name="Kovar C."/>
            <person name="Kroll A.R."/>
            <person name="Kuwar S.S."/>
            <person name="Lee S.L."/>
            <person name="Lehman R."/>
            <person name="Li K."/>
            <person name="Li Z."/>
            <person name="Liang H."/>
            <person name="Lovelace S."/>
            <person name="Lu Z."/>
            <person name="Mansfield J.H."/>
            <person name="McCulloch K.J."/>
            <person name="Mathew T."/>
            <person name="Morton B."/>
            <person name="Muzny D.M."/>
            <person name="Neunemann D."/>
            <person name="Ongeri F."/>
            <person name="Pauchet Y."/>
            <person name="Pu L.L."/>
            <person name="Pyrousis I."/>
            <person name="Rao X.J."/>
            <person name="Redding A."/>
            <person name="Roesel C."/>
            <person name="Sanchez-Gracia A."/>
            <person name="Schaack S."/>
            <person name="Shukla A."/>
            <person name="Tetreau G."/>
            <person name="Wang Y."/>
            <person name="Xiong G.H."/>
            <person name="Traut W."/>
            <person name="Walsh T.K."/>
            <person name="Worley K.C."/>
            <person name="Wu D."/>
            <person name="Wu W."/>
            <person name="Wu Y.Q."/>
            <person name="Zhang X."/>
            <person name="Zou Z."/>
            <person name="Zucker H."/>
            <person name="Briscoe A.D."/>
            <person name="Burmester T."/>
            <person name="Clem R.J."/>
            <person name="Feyereisen R."/>
            <person name="Grimmelikhuijzen C.J.P."/>
            <person name="Hamodrakas S.J."/>
            <person name="Hansson B.S."/>
            <person name="Huguet E."/>
            <person name="Jermiin L.S."/>
            <person name="Lan Q."/>
            <person name="Lehman H.K."/>
            <person name="Lorenzen M."/>
            <person name="Merzendorfer H."/>
            <person name="Michalopoulos I."/>
            <person name="Morton D.B."/>
            <person name="Muthukrishnan S."/>
            <person name="Oakeshott J.G."/>
            <person name="Palmer W."/>
            <person name="Park Y."/>
            <person name="Passarelli A.L."/>
            <person name="Rozas J."/>
            <person name="Schwartz L.M."/>
            <person name="Smith W."/>
            <person name="Southgate A."/>
            <person name="Vilcinskas A."/>
            <person name="Vogt R."/>
            <person name="Wang P."/>
            <person name="Werren J."/>
            <person name="Yu X.Q."/>
            <person name="Zhou J.J."/>
            <person name="Brown S.J."/>
            <person name="Scherer S.E."/>
            <person name="Richards S."/>
            <person name="Blissard G.W."/>
        </authorList>
    </citation>
    <scope>NUCLEOTIDE SEQUENCE</scope>
</reference>
<dbReference type="PANTHER" id="PTHR23511">
    <property type="entry name" value="SYNAPTIC VESICLE GLYCOPROTEIN 2"/>
    <property type="match status" value="1"/>
</dbReference>
<reference evidence="9" key="2">
    <citation type="submission" date="2020-12" db="EMBL/GenBank/DDBJ databases">
        <authorList>
            <person name="Kanost M."/>
        </authorList>
    </citation>
    <scope>NUCLEOTIDE SEQUENCE</scope>
</reference>
<accession>A0A922CRP9</accession>
<feature type="transmembrane region" description="Helical" evidence="7">
    <location>
        <begin position="196"/>
        <end position="217"/>
    </location>
</feature>
<dbReference type="PROSITE" id="PS50850">
    <property type="entry name" value="MFS"/>
    <property type="match status" value="1"/>
</dbReference>
<feature type="transmembrane region" description="Helical" evidence="7">
    <location>
        <begin position="415"/>
        <end position="435"/>
    </location>
</feature>
<dbReference type="Proteomes" id="UP000791440">
    <property type="component" value="Unassembled WGS sequence"/>
</dbReference>
<gene>
    <name evidence="9" type="ORF">O3G_MSEX010065</name>
</gene>
<feature type="transmembrane region" description="Helical" evidence="7">
    <location>
        <begin position="305"/>
        <end position="326"/>
    </location>
</feature>
<dbReference type="Pfam" id="PF00083">
    <property type="entry name" value="Sugar_tr"/>
    <property type="match status" value="1"/>
</dbReference>
<comment type="caution">
    <text evidence="9">The sequence shown here is derived from an EMBL/GenBank/DDBJ whole genome shotgun (WGS) entry which is preliminary data.</text>
</comment>
<keyword evidence="4 7" id="KW-0812">Transmembrane</keyword>
<evidence type="ECO:0000256" key="4">
    <source>
        <dbReference type="ARBA" id="ARBA00022692"/>
    </source>
</evidence>
<dbReference type="InterPro" id="IPR020846">
    <property type="entry name" value="MFS_dom"/>
</dbReference>
<evidence type="ECO:0000256" key="6">
    <source>
        <dbReference type="ARBA" id="ARBA00023136"/>
    </source>
</evidence>
<evidence type="ECO:0000256" key="2">
    <source>
        <dbReference type="ARBA" id="ARBA00008335"/>
    </source>
</evidence>
<comment type="similarity">
    <text evidence="2">Belongs to the major facilitator superfamily.</text>
</comment>
<evidence type="ECO:0000256" key="5">
    <source>
        <dbReference type="ARBA" id="ARBA00022989"/>
    </source>
</evidence>
<sequence length="479" mass="52985">MEEHGETKDRVQRAPFETALHHAGYGCFQWLLLMSCGGVYAVCALSTTTLSFVLPAAKSDFDLSSTDKGRLTATPLIGMCVGSYFWGNLADARGRKKAIIGALLLDALAAFLSSLVQSFPAFLACRFFSGFGIIGATGLIFPYFGDFLSLRHRDVMLCRLEVFWTIGTILLPGIAFLIIPNAIFNFTAPGASFQYTSWRVFVAACGIPSLLVVLLLVPFPESPRYLLHANRPEQALQVLQRIFVVNTKLHEKDFPVESMISAGEGDEEEVVSADNNGNETKAPLTWSQRWQAFWIRKKMLVTPPYIGLLVLCCFVDFGLMFSYYTLMMWFPDLFERYSQFSVLFPDESKGVCEVSLALTNETVWSLALTNETMLSTDKSNQLGDQVYVHTLVVALSCVPTALWVGLTINIVGKKLMLVIMLISSGLAALGLNLVRSSLENLVLSCVFEAIVSCTEAVLFCVICEIFPTKVAYVYSYTCI</sequence>
<dbReference type="InterPro" id="IPR005828">
    <property type="entry name" value="MFS_sugar_transport-like"/>
</dbReference>
<evidence type="ECO:0000259" key="8">
    <source>
        <dbReference type="PROSITE" id="PS50850"/>
    </source>
</evidence>
<feature type="transmembrane region" description="Helical" evidence="7">
    <location>
        <begin position="30"/>
        <end position="57"/>
    </location>
</feature>
<dbReference type="AlphaFoldDB" id="A0A922CRP9"/>
<evidence type="ECO:0000256" key="7">
    <source>
        <dbReference type="SAM" id="Phobius"/>
    </source>
</evidence>